<dbReference type="PRINTS" id="PR00625">
    <property type="entry name" value="JDOMAIN"/>
</dbReference>
<dbReference type="OMA" id="FTPCNKC"/>
<dbReference type="OrthoDB" id="10256793at2759"/>
<dbReference type="GO" id="GO:0051082">
    <property type="term" value="F:unfolded protein binding"/>
    <property type="evidence" value="ECO:0007669"/>
    <property type="project" value="InterPro"/>
</dbReference>
<evidence type="ECO:0000256" key="6">
    <source>
        <dbReference type="SAM" id="MobiDB-lite"/>
    </source>
</evidence>
<dbReference type="InParanoid" id="A0A151ZCD1"/>
<keyword evidence="4" id="KW-0862">Zinc</keyword>
<dbReference type="Pfam" id="PF00226">
    <property type="entry name" value="DnaJ"/>
    <property type="match status" value="1"/>
</dbReference>
<dbReference type="PROSITE" id="PS50076">
    <property type="entry name" value="DNAJ_2"/>
    <property type="match status" value="1"/>
</dbReference>
<keyword evidence="9" id="KW-1185">Reference proteome</keyword>
<dbReference type="GO" id="GO:0005737">
    <property type="term" value="C:cytoplasm"/>
    <property type="evidence" value="ECO:0007669"/>
    <property type="project" value="TreeGrafter"/>
</dbReference>
<dbReference type="GO" id="GO:0042026">
    <property type="term" value="P:protein refolding"/>
    <property type="evidence" value="ECO:0007669"/>
    <property type="project" value="TreeGrafter"/>
</dbReference>
<evidence type="ECO:0000256" key="2">
    <source>
        <dbReference type="ARBA" id="ARBA00022737"/>
    </source>
</evidence>
<dbReference type="CDD" id="cd06257">
    <property type="entry name" value="DnaJ"/>
    <property type="match status" value="1"/>
</dbReference>
<comment type="caution">
    <text evidence="8">The sequence shown here is derived from an EMBL/GenBank/DDBJ whole genome shotgun (WGS) entry which is preliminary data.</text>
</comment>
<dbReference type="InterPro" id="IPR036869">
    <property type="entry name" value="J_dom_sf"/>
</dbReference>
<dbReference type="PROSITE" id="PS00636">
    <property type="entry name" value="DNAJ_1"/>
    <property type="match status" value="1"/>
</dbReference>
<dbReference type="InterPro" id="IPR001623">
    <property type="entry name" value="DnaJ_domain"/>
</dbReference>
<name>A0A151ZCD1_TIELA</name>
<dbReference type="InterPro" id="IPR018253">
    <property type="entry name" value="DnaJ_domain_CS"/>
</dbReference>
<keyword evidence="5" id="KW-0143">Chaperone</keyword>
<reference evidence="8 9" key="1">
    <citation type="submission" date="2015-12" db="EMBL/GenBank/DDBJ databases">
        <title>Dictyostelia acquired genes for synthesis and detection of signals that induce cell-type specialization by lateral gene transfer from prokaryotes.</title>
        <authorList>
            <person name="Gloeckner G."/>
            <person name="Schaap P."/>
        </authorList>
    </citation>
    <scope>NUCLEOTIDE SEQUENCE [LARGE SCALE GENOMIC DNA]</scope>
    <source>
        <strain evidence="8 9">TK</strain>
    </source>
</reference>
<dbReference type="Proteomes" id="UP000076078">
    <property type="component" value="Unassembled WGS sequence"/>
</dbReference>
<feature type="domain" description="J" evidence="7">
    <location>
        <begin position="4"/>
        <end position="82"/>
    </location>
</feature>
<evidence type="ECO:0000256" key="4">
    <source>
        <dbReference type="ARBA" id="ARBA00022833"/>
    </source>
</evidence>
<accession>A0A151ZCD1</accession>
<proteinExistence type="predicted"/>
<dbReference type="InterPro" id="IPR002939">
    <property type="entry name" value="DnaJ_C"/>
</dbReference>
<evidence type="ECO:0000259" key="7">
    <source>
        <dbReference type="PROSITE" id="PS50076"/>
    </source>
</evidence>
<dbReference type="CDD" id="cd10747">
    <property type="entry name" value="DnaJ_C"/>
    <property type="match status" value="1"/>
</dbReference>
<gene>
    <name evidence="8" type="ORF">DLAC_07367</name>
</gene>
<dbReference type="SUPFAM" id="SSF49493">
    <property type="entry name" value="HSP40/DnaJ peptide-binding domain"/>
    <property type="match status" value="2"/>
</dbReference>
<dbReference type="GO" id="GO:0008270">
    <property type="term" value="F:zinc ion binding"/>
    <property type="evidence" value="ECO:0007669"/>
    <property type="project" value="UniProtKB-KW"/>
</dbReference>
<dbReference type="Pfam" id="PF01556">
    <property type="entry name" value="DnaJ_C"/>
    <property type="match status" value="1"/>
</dbReference>
<feature type="region of interest" description="Disordered" evidence="6">
    <location>
        <begin position="142"/>
        <end position="183"/>
    </location>
</feature>
<evidence type="ECO:0000313" key="8">
    <source>
        <dbReference type="EMBL" id="KYQ91600.1"/>
    </source>
</evidence>
<dbReference type="Gene3D" id="1.10.287.110">
    <property type="entry name" value="DnaJ domain"/>
    <property type="match status" value="1"/>
</dbReference>
<evidence type="ECO:0000313" key="9">
    <source>
        <dbReference type="Proteomes" id="UP000076078"/>
    </source>
</evidence>
<dbReference type="SUPFAM" id="SSF46565">
    <property type="entry name" value="Chaperone J-domain"/>
    <property type="match status" value="1"/>
</dbReference>
<sequence length="447" mass="49751">MKRSLYDVLGIDDASKADFATIKKAYYNMALKYHPDKTTGSDGQPNSVSESEFIEIKDAYETLIDPTKKLNYDKRNIIDQFASKHEDITGCSQNQQQQQQQQQQQPKHHTFANCQAYFANLQKNNNCSNILNDIINNSYITTPQQQQQKQQQHGYHGHGHGHGHGYGHHHGLHHFHHGNGLNNGGYSPQMKSCQDQCKRSKHTHNIYAHNVVINNSFGSGSTMNDGRGVVASSSSIKGSNVTITLNITHDESIDGCYKCVQYERMDFCDCEKLNGICQHVHGVMIVLDGVKVNVPAGVIDGTKQIYQEMGNLSHSGIGQYGDLIVQFKVEEHPIFKRDGNDVISELTISFIDAILGNRITVPFLYGSMQVDIPPCSQHGQILKIKGQGYQSPQNSNQKGDHYLKILIELPKSITPEQSILLQQYKNISTSSTTPTSTTTTTTSNSGT</sequence>
<evidence type="ECO:0000256" key="1">
    <source>
        <dbReference type="ARBA" id="ARBA00022723"/>
    </source>
</evidence>
<dbReference type="AlphaFoldDB" id="A0A151ZCD1"/>
<feature type="compositionally biased region" description="Low complexity" evidence="6">
    <location>
        <begin position="144"/>
        <end position="154"/>
    </location>
</feature>
<evidence type="ECO:0000256" key="5">
    <source>
        <dbReference type="ARBA" id="ARBA00023186"/>
    </source>
</evidence>
<dbReference type="STRING" id="361077.A0A151ZCD1"/>
<dbReference type="EMBL" id="LODT01000034">
    <property type="protein sequence ID" value="KYQ91600.1"/>
    <property type="molecule type" value="Genomic_DNA"/>
</dbReference>
<dbReference type="InterPro" id="IPR008971">
    <property type="entry name" value="HSP40/DnaJ_pept-bd"/>
</dbReference>
<dbReference type="FunFam" id="2.60.260.20:FF:000005">
    <property type="entry name" value="Chaperone protein dnaJ 1, mitochondrial"/>
    <property type="match status" value="1"/>
</dbReference>
<dbReference type="SMART" id="SM00271">
    <property type="entry name" value="DnaJ"/>
    <property type="match status" value="1"/>
</dbReference>
<feature type="compositionally biased region" description="Basic residues" evidence="6">
    <location>
        <begin position="155"/>
        <end position="177"/>
    </location>
</feature>
<dbReference type="PANTHER" id="PTHR43096">
    <property type="entry name" value="DNAJ HOMOLOG 1, MITOCHONDRIAL-RELATED"/>
    <property type="match status" value="1"/>
</dbReference>
<keyword evidence="3" id="KW-0863">Zinc-finger</keyword>
<organism evidence="8 9">
    <name type="scientific">Tieghemostelium lacteum</name>
    <name type="common">Slime mold</name>
    <name type="synonym">Dictyostelium lacteum</name>
    <dbReference type="NCBI Taxonomy" id="361077"/>
    <lineage>
        <taxon>Eukaryota</taxon>
        <taxon>Amoebozoa</taxon>
        <taxon>Evosea</taxon>
        <taxon>Eumycetozoa</taxon>
        <taxon>Dictyostelia</taxon>
        <taxon>Dictyosteliales</taxon>
        <taxon>Raperosteliaceae</taxon>
        <taxon>Tieghemostelium</taxon>
    </lineage>
</organism>
<evidence type="ECO:0000256" key="3">
    <source>
        <dbReference type="ARBA" id="ARBA00022771"/>
    </source>
</evidence>
<dbReference type="PANTHER" id="PTHR43096:SF52">
    <property type="entry name" value="DNAJ HOMOLOG 1, MITOCHONDRIAL-RELATED"/>
    <property type="match status" value="1"/>
</dbReference>
<keyword evidence="2" id="KW-0677">Repeat</keyword>
<dbReference type="Gene3D" id="2.60.260.20">
    <property type="entry name" value="Urease metallochaperone UreE, N-terminal domain"/>
    <property type="match status" value="2"/>
</dbReference>
<dbReference type="FunCoup" id="A0A151ZCD1">
    <property type="interactions" value="208"/>
</dbReference>
<keyword evidence="1" id="KW-0479">Metal-binding</keyword>
<protein>
    <recommendedName>
        <fullName evidence="7">J domain-containing protein</fullName>
    </recommendedName>
</protein>